<dbReference type="Proteomes" id="UP000030700">
    <property type="component" value="Unassembled WGS sequence"/>
</dbReference>
<keyword evidence="5" id="KW-1185">Reference proteome</keyword>
<organism evidence="4">
    <name type="scientific">Candidatus Moduliflexus flocculans</name>
    <dbReference type="NCBI Taxonomy" id="1499966"/>
    <lineage>
        <taxon>Bacteria</taxon>
        <taxon>Candidatus Moduliflexota</taxon>
        <taxon>Candidatus Moduliflexia</taxon>
        <taxon>Candidatus Moduliflexales</taxon>
        <taxon>Candidatus Moduliflexaceae</taxon>
    </lineage>
</organism>
<evidence type="ECO:0000256" key="2">
    <source>
        <dbReference type="SAM" id="Phobius"/>
    </source>
</evidence>
<feature type="region of interest" description="Disordered" evidence="1">
    <location>
        <begin position="252"/>
        <end position="286"/>
    </location>
</feature>
<proteinExistence type="predicted"/>
<keyword evidence="2" id="KW-1133">Transmembrane helix</keyword>
<reference evidence="4" key="1">
    <citation type="journal article" date="2015" name="PeerJ">
        <title>First genomic representation of candidate bacterial phylum KSB3 points to enhanced environmental sensing as a trigger of wastewater bulking.</title>
        <authorList>
            <person name="Sekiguchi Y."/>
            <person name="Ohashi A."/>
            <person name="Parks D.H."/>
            <person name="Yamauchi T."/>
            <person name="Tyson G.W."/>
            <person name="Hugenholtz P."/>
        </authorList>
    </citation>
    <scope>NUCLEOTIDE SEQUENCE [LARGE SCALE GENOMIC DNA]</scope>
</reference>
<evidence type="ECO:0000256" key="1">
    <source>
        <dbReference type="SAM" id="MobiDB-lite"/>
    </source>
</evidence>
<evidence type="ECO:0000259" key="3">
    <source>
        <dbReference type="Pfam" id="PF13717"/>
    </source>
</evidence>
<dbReference type="HOGENOM" id="CLU_661670_0_0_0"/>
<name>A0A081BPQ3_9BACT</name>
<evidence type="ECO:0000313" key="5">
    <source>
        <dbReference type="Proteomes" id="UP000030700"/>
    </source>
</evidence>
<dbReference type="EMBL" id="DF820458">
    <property type="protein sequence ID" value="GAK52369.1"/>
    <property type="molecule type" value="Genomic_DNA"/>
</dbReference>
<dbReference type="STRING" id="1499966.U14_03620"/>
<dbReference type="AlphaFoldDB" id="A0A081BPQ3"/>
<dbReference type="Pfam" id="PF13717">
    <property type="entry name" value="Zn_ribbon_4"/>
    <property type="match status" value="1"/>
</dbReference>
<dbReference type="InterPro" id="IPR011723">
    <property type="entry name" value="Znf/thioredoxin_put"/>
</dbReference>
<sequence>METSMKLEQIREKLRIIKPKPPEGDVPATKAYQTSRVTALEDGLNLNRSDGGIIKYPDISLLMAFRLDSDPDTWYIELFVYGHPLPFRLPQKAINYRQFLPEVGQRSKDNFTAFLFYLIEQVDSVYVDDHMLEFLKSGKIVSFPDFKYLEDYSRQLWFQLMSWMKFQCDKCGEVYWVDDAKISPQGAKTKCTKCQNIIMVKQREKPEPIIATKEKRKTVRCPHCNYENQDGAQFCVMCQEALVEIKPKSKLTIGRKTEPEQPTVSQGQTSAVADEQPAPPPIDLGNLPLQAQEKRAPQLSLQELENSLQADIGTLTDKFSWYTMFARILQGISFVALLLGGIVAGAIYFVRPAEVTPETWTDPQRMRYALLTLIAGALVSLICLITGNVISLNLEIERNTRTTALLLQRLLSRLK</sequence>
<keyword evidence="2" id="KW-0472">Membrane</keyword>
<feature type="transmembrane region" description="Helical" evidence="2">
    <location>
        <begin position="370"/>
        <end position="392"/>
    </location>
</feature>
<feature type="transmembrane region" description="Helical" evidence="2">
    <location>
        <begin position="328"/>
        <end position="350"/>
    </location>
</feature>
<keyword evidence="2" id="KW-0812">Transmembrane</keyword>
<evidence type="ECO:0000313" key="4">
    <source>
        <dbReference type="EMBL" id="GAK52369.1"/>
    </source>
</evidence>
<feature type="domain" description="Zinc finger/thioredoxin putative" evidence="3">
    <location>
        <begin position="164"/>
        <end position="198"/>
    </location>
</feature>
<accession>A0A081BPQ3</accession>
<dbReference type="NCBIfam" id="TIGR02098">
    <property type="entry name" value="MJ0042_CXXC"/>
    <property type="match status" value="1"/>
</dbReference>
<protein>
    <recommendedName>
        <fullName evidence="3">Zinc finger/thioredoxin putative domain-containing protein</fullName>
    </recommendedName>
</protein>
<gene>
    <name evidence="4" type="ORF">U14_03620</name>
</gene>
<feature type="compositionally biased region" description="Polar residues" evidence="1">
    <location>
        <begin position="260"/>
        <end position="271"/>
    </location>
</feature>